<dbReference type="EMBL" id="CCXS01000001">
    <property type="protein sequence ID" value="CEG22439.1"/>
    <property type="molecule type" value="Genomic_DNA"/>
</dbReference>
<evidence type="ECO:0000313" key="7">
    <source>
        <dbReference type="EMBL" id="CEG22439.1"/>
    </source>
</evidence>
<dbReference type="OrthoDB" id="9804377at2"/>
<dbReference type="GO" id="GO:0030975">
    <property type="term" value="F:thiamine binding"/>
    <property type="evidence" value="ECO:0007669"/>
    <property type="project" value="InterPro"/>
</dbReference>
<keyword evidence="2" id="KW-0547">Nucleotide-binding</keyword>
<dbReference type="InterPro" id="IPR053149">
    <property type="entry name" value="TPK"/>
</dbReference>
<evidence type="ECO:0000313" key="8">
    <source>
        <dbReference type="Proteomes" id="UP000043699"/>
    </source>
</evidence>
<dbReference type="GO" id="GO:0006772">
    <property type="term" value="P:thiamine metabolic process"/>
    <property type="evidence" value="ECO:0007669"/>
    <property type="project" value="UniProtKB-UniRule"/>
</dbReference>
<dbReference type="Gene3D" id="3.40.50.10240">
    <property type="entry name" value="Thiamin pyrophosphokinase, catalytic domain"/>
    <property type="match status" value="1"/>
</dbReference>
<dbReference type="Pfam" id="PF04263">
    <property type="entry name" value="TPK_catalytic"/>
    <property type="match status" value="1"/>
</dbReference>
<protein>
    <recommendedName>
        <fullName evidence="5">Thiamine diphosphokinase</fullName>
        <ecNumber evidence="5">2.7.6.2</ecNumber>
    </recommendedName>
</protein>
<dbReference type="InterPro" id="IPR007373">
    <property type="entry name" value="Thiamin_PyroPKinase_B1-bd"/>
</dbReference>
<dbReference type="RefSeq" id="WP_052651191.1">
    <property type="nucleotide sequence ID" value="NZ_CCXS01000001.1"/>
</dbReference>
<proteinExistence type="predicted"/>
<dbReference type="NCBIfam" id="TIGR01378">
    <property type="entry name" value="thi_PPkinase"/>
    <property type="match status" value="1"/>
</dbReference>
<dbReference type="PANTHER" id="PTHR41299:SF1">
    <property type="entry name" value="THIAMINE PYROPHOSPHOKINASE"/>
    <property type="match status" value="1"/>
</dbReference>
<keyword evidence="4" id="KW-0067">ATP-binding</keyword>
<evidence type="ECO:0000259" key="6">
    <source>
        <dbReference type="SMART" id="SM00983"/>
    </source>
</evidence>
<evidence type="ECO:0000256" key="3">
    <source>
        <dbReference type="ARBA" id="ARBA00022777"/>
    </source>
</evidence>
<accession>A0A098EJH6</accession>
<sequence>MIVVVIAGGPRSEMPDFSEWKEAAFIGVDAGTVVLLDQGIRPIAAVGDFDSVTEEEMQRIETLFPALDRAAAEKDETDTELALVKAMEFSPRQVIVTGVTGGRLDHYMSSLHAVYRMQQEFPDTEFMLVNRQNRIRFLSPGSHRVQADKKYRYISFYPFAEAVEGFSLTHFKYEVADETLPFGSTRFISNELETEGIVAFSKGSCAMIESSDRADELEQRNK</sequence>
<dbReference type="PANTHER" id="PTHR41299">
    <property type="entry name" value="THIAMINE PYROPHOSPHOKINASE"/>
    <property type="match status" value="1"/>
</dbReference>
<name>A0A098EJH6_9BACL</name>
<dbReference type="CDD" id="cd07995">
    <property type="entry name" value="TPK"/>
    <property type="match status" value="1"/>
</dbReference>
<feature type="domain" description="Thiamin pyrophosphokinase thiamin-binding" evidence="6">
    <location>
        <begin position="141"/>
        <end position="206"/>
    </location>
</feature>
<gene>
    <name evidence="7" type="primary">thiN</name>
    <name evidence="7" type="ORF">BN1080_01368</name>
</gene>
<evidence type="ECO:0000256" key="2">
    <source>
        <dbReference type="ARBA" id="ARBA00022741"/>
    </source>
</evidence>
<dbReference type="STRING" id="1499687.BN1080_01368"/>
<keyword evidence="1" id="KW-0808">Transferase</keyword>
<dbReference type="InterPro" id="IPR036371">
    <property type="entry name" value="TPK_B1-bd_sf"/>
</dbReference>
<dbReference type="EC" id="2.7.6.2" evidence="5"/>
<dbReference type="SMART" id="SM00983">
    <property type="entry name" value="TPK_B1_binding"/>
    <property type="match status" value="1"/>
</dbReference>
<evidence type="ECO:0000256" key="5">
    <source>
        <dbReference type="NCBIfam" id="TIGR01378"/>
    </source>
</evidence>
<dbReference type="GO" id="GO:0005524">
    <property type="term" value="F:ATP binding"/>
    <property type="evidence" value="ECO:0007669"/>
    <property type="project" value="UniProtKB-KW"/>
</dbReference>
<dbReference type="SUPFAM" id="SSF63862">
    <property type="entry name" value="Thiamin pyrophosphokinase, substrate-binding domain"/>
    <property type="match status" value="1"/>
</dbReference>
<dbReference type="GO" id="GO:0004788">
    <property type="term" value="F:thiamine diphosphokinase activity"/>
    <property type="evidence" value="ECO:0007669"/>
    <property type="project" value="UniProtKB-UniRule"/>
</dbReference>
<evidence type="ECO:0000256" key="4">
    <source>
        <dbReference type="ARBA" id="ARBA00022840"/>
    </source>
</evidence>
<organism evidence="7 8">
    <name type="scientific">Planococcus massiliensis</name>
    <dbReference type="NCBI Taxonomy" id="1499687"/>
    <lineage>
        <taxon>Bacteria</taxon>
        <taxon>Bacillati</taxon>
        <taxon>Bacillota</taxon>
        <taxon>Bacilli</taxon>
        <taxon>Bacillales</taxon>
        <taxon>Caryophanaceae</taxon>
        <taxon>Planococcus</taxon>
    </lineage>
</organism>
<dbReference type="AlphaFoldDB" id="A0A098EJH6"/>
<dbReference type="Proteomes" id="UP000043699">
    <property type="component" value="Unassembled WGS sequence"/>
</dbReference>
<dbReference type="InterPro" id="IPR006282">
    <property type="entry name" value="Thi_PPkinase"/>
</dbReference>
<keyword evidence="3 7" id="KW-0418">Kinase</keyword>
<dbReference type="InterPro" id="IPR036759">
    <property type="entry name" value="TPK_catalytic_sf"/>
</dbReference>
<dbReference type="GO" id="GO:0016301">
    <property type="term" value="F:kinase activity"/>
    <property type="evidence" value="ECO:0007669"/>
    <property type="project" value="UniProtKB-KW"/>
</dbReference>
<keyword evidence="8" id="KW-1185">Reference proteome</keyword>
<dbReference type="Pfam" id="PF04265">
    <property type="entry name" value="TPK_B1_binding"/>
    <property type="match status" value="1"/>
</dbReference>
<dbReference type="InterPro" id="IPR007371">
    <property type="entry name" value="TPK_catalytic"/>
</dbReference>
<evidence type="ECO:0000256" key="1">
    <source>
        <dbReference type="ARBA" id="ARBA00022679"/>
    </source>
</evidence>
<dbReference type="GO" id="GO:0009229">
    <property type="term" value="P:thiamine diphosphate biosynthetic process"/>
    <property type="evidence" value="ECO:0007669"/>
    <property type="project" value="InterPro"/>
</dbReference>
<reference evidence="7 8" key="1">
    <citation type="submission" date="2014-09" db="EMBL/GenBank/DDBJ databases">
        <authorList>
            <person name="Urmite Genomes Urmite Genomes"/>
        </authorList>
    </citation>
    <scope>NUCLEOTIDE SEQUENCE [LARGE SCALE GENOMIC DNA]</scope>
    <source>
        <strain evidence="7 8">ES2</strain>
    </source>
</reference>
<dbReference type="SUPFAM" id="SSF63999">
    <property type="entry name" value="Thiamin pyrophosphokinase, catalytic domain"/>
    <property type="match status" value="1"/>
</dbReference>